<dbReference type="InterPro" id="IPR003594">
    <property type="entry name" value="HATPase_dom"/>
</dbReference>
<evidence type="ECO:0000313" key="7">
    <source>
        <dbReference type="EMBL" id="OEU06123.1"/>
    </source>
</evidence>
<evidence type="ECO:0000256" key="3">
    <source>
        <dbReference type="ARBA" id="ARBA00022553"/>
    </source>
</evidence>
<dbReference type="CDD" id="cd00082">
    <property type="entry name" value="HisKA"/>
    <property type="match status" value="1"/>
</dbReference>
<dbReference type="PROSITE" id="PS50109">
    <property type="entry name" value="HIS_KIN"/>
    <property type="match status" value="1"/>
</dbReference>
<dbReference type="SUPFAM" id="SSF55874">
    <property type="entry name" value="ATPase domain of HSP90 chaperone/DNA topoisomerase II/histidine kinase"/>
    <property type="match status" value="1"/>
</dbReference>
<protein>
    <recommendedName>
        <fullName evidence="2">histidine kinase</fullName>
        <ecNumber evidence="2">2.7.13.3</ecNumber>
    </recommendedName>
</protein>
<dbReference type="InterPro" id="IPR036097">
    <property type="entry name" value="HisK_dim/P_sf"/>
</dbReference>
<dbReference type="PANTHER" id="PTHR43047">
    <property type="entry name" value="TWO-COMPONENT HISTIDINE PROTEIN KINASE"/>
    <property type="match status" value="1"/>
</dbReference>
<organism evidence="7 8">
    <name type="scientific">Fragilariopsis cylindrus CCMP1102</name>
    <dbReference type="NCBI Taxonomy" id="635003"/>
    <lineage>
        <taxon>Eukaryota</taxon>
        <taxon>Sar</taxon>
        <taxon>Stramenopiles</taxon>
        <taxon>Ochrophyta</taxon>
        <taxon>Bacillariophyta</taxon>
        <taxon>Bacillariophyceae</taxon>
        <taxon>Bacillariophycidae</taxon>
        <taxon>Bacillariales</taxon>
        <taxon>Bacillariaceae</taxon>
        <taxon>Fragilariopsis</taxon>
    </lineage>
</organism>
<comment type="catalytic activity">
    <reaction evidence="1">
        <text>ATP + protein L-histidine = ADP + protein N-phospho-L-histidine.</text>
        <dbReference type="EC" id="2.7.13.3"/>
    </reaction>
</comment>
<feature type="domain" description="Histidine kinase" evidence="6">
    <location>
        <begin position="7"/>
        <end position="240"/>
    </location>
</feature>
<feature type="non-terminal residue" evidence="7">
    <location>
        <position position="240"/>
    </location>
</feature>
<dbReference type="InterPro" id="IPR036890">
    <property type="entry name" value="HATPase_C_sf"/>
</dbReference>
<evidence type="ECO:0000313" key="8">
    <source>
        <dbReference type="Proteomes" id="UP000095751"/>
    </source>
</evidence>
<keyword evidence="4" id="KW-0808">Transferase</keyword>
<name>A0A1E7EKQ3_9STRA</name>
<reference evidence="7 8" key="1">
    <citation type="submission" date="2016-09" db="EMBL/GenBank/DDBJ databases">
        <title>Extensive genetic diversity and differential bi-allelic expression allows diatom success in the polar Southern Ocean.</title>
        <authorList>
            <consortium name="DOE Joint Genome Institute"/>
            <person name="Mock T."/>
            <person name="Otillar R.P."/>
            <person name="Strauss J."/>
            <person name="Dupont C."/>
            <person name="Frickenhaus S."/>
            <person name="Maumus F."/>
            <person name="Mcmullan M."/>
            <person name="Sanges R."/>
            <person name="Schmutz J."/>
            <person name="Toseland A."/>
            <person name="Valas R."/>
            <person name="Veluchamy A."/>
            <person name="Ward B.J."/>
            <person name="Allen A."/>
            <person name="Barry K."/>
            <person name="Falciatore A."/>
            <person name="Ferrante M."/>
            <person name="Fortunato A.E."/>
            <person name="Gloeckner G."/>
            <person name="Gruber A."/>
            <person name="Hipkin R."/>
            <person name="Janech M."/>
            <person name="Kroth P."/>
            <person name="Leese F."/>
            <person name="Lindquist E."/>
            <person name="Lyon B.R."/>
            <person name="Martin J."/>
            <person name="Mayer C."/>
            <person name="Parker M."/>
            <person name="Quesneville H."/>
            <person name="Raymond J."/>
            <person name="Uhlig C."/>
            <person name="Valentin K.U."/>
            <person name="Worden A.Z."/>
            <person name="Armbrust E.V."/>
            <person name="Bowler C."/>
            <person name="Green B."/>
            <person name="Moulton V."/>
            <person name="Van Oosterhout C."/>
            <person name="Grigoriev I."/>
        </authorList>
    </citation>
    <scope>NUCLEOTIDE SEQUENCE [LARGE SCALE GENOMIC DNA]</scope>
    <source>
        <strain evidence="7 8">CCMP1102</strain>
    </source>
</reference>
<dbReference type="EMBL" id="KV784427">
    <property type="protein sequence ID" value="OEU06123.1"/>
    <property type="molecule type" value="Genomic_DNA"/>
</dbReference>
<feature type="non-terminal residue" evidence="7">
    <location>
        <position position="1"/>
    </location>
</feature>
<dbReference type="Pfam" id="PF02518">
    <property type="entry name" value="HATPase_c"/>
    <property type="match status" value="1"/>
</dbReference>
<sequence>KSEFLAIMAHEIRTPLHQVTGFIDLLELDALGNLTHEQRGYIKLLKSSANQLMTVISDVLDYSKLEAGKMKIERIPFELLSVVQGSMEAVRGSCEEKGLTLTLEYGGDPNRLRQVLLNLLSNAVKFTEKGGIHVQVSSTNRPPKCTSNSTVTAAAATSTTTKETNIDGSNSSLRSPRFLKIVVTDTGMGISKENQNTIFEKYQQANLSVARNFGGTGLGLSICKLLVQETMDGSIGVDSD</sequence>
<proteinExistence type="predicted"/>
<dbReference type="GO" id="GO:0000155">
    <property type="term" value="F:phosphorelay sensor kinase activity"/>
    <property type="evidence" value="ECO:0007669"/>
    <property type="project" value="InterPro"/>
</dbReference>
<accession>A0A1E7EKQ3</accession>
<dbReference type="Proteomes" id="UP000095751">
    <property type="component" value="Unassembled WGS sequence"/>
</dbReference>
<dbReference type="Gene3D" id="1.10.287.130">
    <property type="match status" value="1"/>
</dbReference>
<keyword evidence="3" id="KW-0597">Phosphoprotein</keyword>
<dbReference type="InterPro" id="IPR003661">
    <property type="entry name" value="HisK_dim/P_dom"/>
</dbReference>
<evidence type="ECO:0000256" key="4">
    <source>
        <dbReference type="ARBA" id="ARBA00022679"/>
    </source>
</evidence>
<dbReference type="EC" id="2.7.13.3" evidence="2"/>
<keyword evidence="5" id="KW-0418">Kinase</keyword>
<dbReference type="Pfam" id="PF00512">
    <property type="entry name" value="HisKA"/>
    <property type="match status" value="1"/>
</dbReference>
<evidence type="ECO:0000256" key="1">
    <source>
        <dbReference type="ARBA" id="ARBA00000085"/>
    </source>
</evidence>
<evidence type="ECO:0000256" key="2">
    <source>
        <dbReference type="ARBA" id="ARBA00012438"/>
    </source>
</evidence>
<dbReference type="SMART" id="SM00387">
    <property type="entry name" value="HATPase_c"/>
    <property type="match status" value="1"/>
</dbReference>
<dbReference type="Gene3D" id="3.30.565.10">
    <property type="entry name" value="Histidine kinase-like ATPase, C-terminal domain"/>
    <property type="match status" value="1"/>
</dbReference>
<evidence type="ECO:0000259" key="6">
    <source>
        <dbReference type="PROSITE" id="PS50109"/>
    </source>
</evidence>
<dbReference type="GO" id="GO:0005886">
    <property type="term" value="C:plasma membrane"/>
    <property type="evidence" value="ECO:0007669"/>
    <property type="project" value="TreeGrafter"/>
</dbReference>
<dbReference type="KEGG" id="fcy:FRACYDRAFT_161001"/>
<evidence type="ECO:0000256" key="5">
    <source>
        <dbReference type="ARBA" id="ARBA00022777"/>
    </source>
</evidence>
<dbReference type="InterPro" id="IPR005467">
    <property type="entry name" value="His_kinase_dom"/>
</dbReference>
<keyword evidence="8" id="KW-1185">Reference proteome</keyword>
<dbReference type="PRINTS" id="PR00344">
    <property type="entry name" value="BCTRLSENSOR"/>
</dbReference>
<gene>
    <name evidence="7" type="ORF">FRACYDRAFT_161001</name>
</gene>
<dbReference type="SMART" id="SM00388">
    <property type="entry name" value="HisKA"/>
    <property type="match status" value="1"/>
</dbReference>
<dbReference type="InParanoid" id="A0A1E7EKQ3"/>
<dbReference type="InterPro" id="IPR004358">
    <property type="entry name" value="Sig_transdc_His_kin-like_C"/>
</dbReference>
<dbReference type="AlphaFoldDB" id="A0A1E7EKQ3"/>
<dbReference type="GO" id="GO:0009927">
    <property type="term" value="F:histidine phosphotransfer kinase activity"/>
    <property type="evidence" value="ECO:0007669"/>
    <property type="project" value="TreeGrafter"/>
</dbReference>
<dbReference type="OrthoDB" id="43082at2759"/>
<dbReference type="PANTHER" id="PTHR43047:SF71">
    <property type="entry name" value="HISTIDINE KINASE CONTAINING CHEY-HOMOLOGOUS RECEIVER DOMAIN-RELATED"/>
    <property type="match status" value="1"/>
</dbReference>
<dbReference type="SUPFAM" id="SSF47384">
    <property type="entry name" value="Homodimeric domain of signal transducing histidine kinase"/>
    <property type="match status" value="1"/>
</dbReference>